<comment type="caution">
    <text evidence="2">The sequence shown here is derived from an EMBL/GenBank/DDBJ whole genome shotgun (WGS) entry which is preliminary data.</text>
</comment>
<dbReference type="OrthoDB" id="20872at2759"/>
<dbReference type="AlphaFoldDB" id="A0A4U6X0J5"/>
<dbReference type="STRING" id="1306861.A0A4U6X0J5"/>
<dbReference type="PANTHER" id="PTHR10622">
    <property type="entry name" value="HET DOMAIN-CONTAINING PROTEIN"/>
    <property type="match status" value="1"/>
</dbReference>
<sequence>MDNLEKVRHKAGHAKIERLCEIALRRYGCKHAWLDTCCIDKTSSAELSEAINSMFRWYKEAYVCFVFISDLAPETARGRPAPPPPPPPSDHGPAYHHDISDLSRCKWYVEFYDAGRAARLSAITNIDVDILMLKKELSAVPAADRAYSLLGLFDINVSMLYGEGHRAFQRLKEEIAPGAGRHVSWEESKLLELFPPFSFRVLLDLGKDGGRIVSAEPERLWDPVHLADSGSRPNVELHGWLPEDWLASNAIAAPETSECDLEELLGVYRESARLDKRGHHADKIRAVKRKEDLRVTVSRMVEAKMDGVLLSLYDDTLYCSDRSIFPCMSVIFLGPLCSVDEPARL</sequence>
<evidence type="ECO:0000313" key="2">
    <source>
        <dbReference type="EMBL" id="TKW48249.1"/>
    </source>
</evidence>
<name>A0A4U6X0J5_9PEZI</name>
<dbReference type="PANTHER" id="PTHR10622:SF12">
    <property type="entry name" value="HET DOMAIN-CONTAINING PROTEIN"/>
    <property type="match status" value="1"/>
</dbReference>
<gene>
    <name evidence="2" type="primary">HET-E1</name>
    <name evidence="2" type="ORF">CTA1_6160</name>
</gene>
<dbReference type="EMBL" id="PJEX01001331">
    <property type="protein sequence ID" value="TKW48249.1"/>
    <property type="molecule type" value="Genomic_DNA"/>
</dbReference>
<dbReference type="Pfam" id="PF06985">
    <property type="entry name" value="HET"/>
    <property type="match status" value="1"/>
</dbReference>
<evidence type="ECO:0000313" key="3">
    <source>
        <dbReference type="Proteomes" id="UP000310108"/>
    </source>
</evidence>
<dbReference type="InterPro" id="IPR010730">
    <property type="entry name" value="HET"/>
</dbReference>
<protein>
    <submittedName>
        <fullName evidence="2">Vegetative incompatibility protein HET-E-1</fullName>
    </submittedName>
</protein>
<evidence type="ECO:0000259" key="1">
    <source>
        <dbReference type="Pfam" id="PF06985"/>
    </source>
</evidence>
<keyword evidence="3" id="KW-1185">Reference proteome</keyword>
<proteinExistence type="predicted"/>
<reference evidence="2 3" key="1">
    <citation type="journal article" date="2019" name="PLoS ONE">
        <title>Comparative genome analysis indicates high evolutionary potential of pathogenicity genes in Colletotrichum tanaceti.</title>
        <authorList>
            <person name="Lelwala R.V."/>
            <person name="Korhonen P.K."/>
            <person name="Young N.D."/>
            <person name="Scott J.B."/>
            <person name="Ades P.A."/>
            <person name="Gasser R.B."/>
            <person name="Taylor P.W.J."/>
        </authorList>
    </citation>
    <scope>NUCLEOTIDE SEQUENCE [LARGE SCALE GENOMIC DNA]</scope>
    <source>
        <strain evidence="2">BRIP57314</strain>
    </source>
</reference>
<accession>A0A4U6X0J5</accession>
<feature type="domain" description="Heterokaryon incompatibility" evidence="1">
    <location>
        <begin position="24"/>
        <end position="75"/>
    </location>
</feature>
<organism evidence="2 3">
    <name type="scientific">Colletotrichum tanaceti</name>
    <dbReference type="NCBI Taxonomy" id="1306861"/>
    <lineage>
        <taxon>Eukaryota</taxon>
        <taxon>Fungi</taxon>
        <taxon>Dikarya</taxon>
        <taxon>Ascomycota</taxon>
        <taxon>Pezizomycotina</taxon>
        <taxon>Sordariomycetes</taxon>
        <taxon>Hypocreomycetidae</taxon>
        <taxon>Glomerellales</taxon>
        <taxon>Glomerellaceae</taxon>
        <taxon>Colletotrichum</taxon>
        <taxon>Colletotrichum destructivum species complex</taxon>
    </lineage>
</organism>
<dbReference type="Proteomes" id="UP000310108">
    <property type="component" value="Unassembled WGS sequence"/>
</dbReference>